<comment type="caution">
    <text evidence="1">The sequence shown here is derived from an EMBL/GenBank/DDBJ whole genome shotgun (WGS) entry which is preliminary data.</text>
</comment>
<organism evidence="1 2">
    <name type="scientific">Secundilactobacillus oryzae JCM 18671</name>
    <dbReference type="NCBI Taxonomy" id="1291743"/>
    <lineage>
        <taxon>Bacteria</taxon>
        <taxon>Bacillati</taxon>
        <taxon>Bacillota</taxon>
        <taxon>Bacilli</taxon>
        <taxon>Lactobacillales</taxon>
        <taxon>Lactobacillaceae</taxon>
        <taxon>Secundilactobacillus</taxon>
    </lineage>
</organism>
<proteinExistence type="predicted"/>
<evidence type="ECO:0000313" key="2">
    <source>
        <dbReference type="Proteomes" id="UP000028700"/>
    </source>
</evidence>
<accession>A0A081BKC7</accession>
<name>A0A081BKC7_9LACO</name>
<dbReference type="AlphaFoldDB" id="A0A081BKC7"/>
<dbReference type="Pfam" id="PF04525">
    <property type="entry name" value="LOR"/>
    <property type="match status" value="1"/>
</dbReference>
<dbReference type="EMBL" id="BBJM01000033">
    <property type="protein sequence ID" value="GAK48495.1"/>
    <property type="molecule type" value="Genomic_DNA"/>
</dbReference>
<gene>
    <name evidence="1" type="ORF">LOSG293_330130</name>
</gene>
<dbReference type="OrthoDB" id="2248181at2"/>
<evidence type="ECO:0000313" key="1">
    <source>
        <dbReference type="EMBL" id="GAK48495.1"/>
    </source>
</evidence>
<dbReference type="Proteomes" id="UP000028700">
    <property type="component" value="Unassembled WGS sequence"/>
</dbReference>
<dbReference type="InterPro" id="IPR007612">
    <property type="entry name" value="LOR"/>
</dbReference>
<keyword evidence="2" id="KW-1185">Reference proteome</keyword>
<dbReference type="STRING" id="1291743.LOSG293_330130"/>
<sequence>MRKLYIDQSSLSRHEAAVVRNEKREALYLLTGKWGIESDALSVYTMRGGLLAELKQQSVGLLPIFDLYLYQKKVGSVKKPLGVLNEVLFVHGLNWFIIGNPTAGNYHIFRGVQTIMTVRSGLIVGNQQFKELTIGSSDDEPLCICLVAILDQWSHKKTPLQSPLRSHAALRTGLRPAQFHLTEHESNK</sequence>
<dbReference type="InterPro" id="IPR025659">
    <property type="entry name" value="Tubby-like_C"/>
</dbReference>
<dbReference type="SUPFAM" id="SSF54518">
    <property type="entry name" value="Tubby C-terminal domain-like"/>
    <property type="match status" value="1"/>
</dbReference>
<dbReference type="RefSeq" id="WP_034529145.1">
    <property type="nucleotide sequence ID" value="NZ_BBAZ01000032.1"/>
</dbReference>
<reference evidence="1" key="1">
    <citation type="journal article" date="2014" name="Genome Announc.">
        <title>Draft Genome Sequence of Lactobacillus oryzae Strain SG293T.</title>
        <authorList>
            <person name="Tanizawa Y."/>
            <person name="Fujisawa T."/>
            <person name="Mochizuki T."/>
            <person name="Kaminuma E."/>
            <person name="Nakamura Y."/>
            <person name="Tohno M."/>
        </authorList>
    </citation>
    <scope>NUCLEOTIDE SEQUENCE [LARGE SCALE GENOMIC DNA]</scope>
    <source>
        <strain evidence="1">SG293</strain>
    </source>
</reference>
<dbReference type="eggNOG" id="COG4894">
    <property type="taxonomic scope" value="Bacteria"/>
</dbReference>
<protein>
    <submittedName>
        <fullName evidence="1">Uncharacterized protein</fullName>
    </submittedName>
</protein>